<dbReference type="SUPFAM" id="SSF54495">
    <property type="entry name" value="UBC-like"/>
    <property type="match status" value="1"/>
</dbReference>
<keyword evidence="1" id="KW-0833">Ubl conjugation pathway</keyword>
<keyword evidence="1" id="KW-0067">ATP-binding</keyword>
<dbReference type="InterPro" id="IPR016135">
    <property type="entry name" value="UBQ-conjugating_enzyme/RWD"/>
</dbReference>
<comment type="caution">
    <text evidence="3">The sequence shown here is derived from an EMBL/GenBank/DDBJ whole genome shotgun (WGS) entry which is preliminary data.</text>
</comment>
<evidence type="ECO:0000313" key="3">
    <source>
        <dbReference type="EMBL" id="CAB3997811.1"/>
    </source>
</evidence>
<dbReference type="Pfam" id="PF00179">
    <property type="entry name" value="UQ_con"/>
    <property type="match status" value="1"/>
</dbReference>
<dbReference type="PROSITE" id="PS00183">
    <property type="entry name" value="UBC_1"/>
    <property type="match status" value="1"/>
</dbReference>
<organism evidence="3 4">
    <name type="scientific">Paramuricea clavata</name>
    <name type="common">Red gorgonian</name>
    <name type="synonym">Violescent sea-whip</name>
    <dbReference type="NCBI Taxonomy" id="317549"/>
    <lineage>
        <taxon>Eukaryota</taxon>
        <taxon>Metazoa</taxon>
        <taxon>Cnidaria</taxon>
        <taxon>Anthozoa</taxon>
        <taxon>Octocorallia</taxon>
        <taxon>Malacalcyonacea</taxon>
        <taxon>Plexauridae</taxon>
        <taxon>Paramuricea</taxon>
    </lineage>
</organism>
<keyword evidence="4" id="KW-1185">Reference proteome</keyword>
<proteinExistence type="inferred from homology"/>
<evidence type="ECO:0000256" key="1">
    <source>
        <dbReference type="RuleBase" id="RU362109"/>
    </source>
</evidence>
<dbReference type="EMBL" id="CACRXK020003194">
    <property type="protein sequence ID" value="CAB3997811.1"/>
    <property type="molecule type" value="Genomic_DNA"/>
</dbReference>
<dbReference type="OrthoDB" id="9978460at2759"/>
<gene>
    <name evidence="3" type="ORF">PACLA_8A019786</name>
</gene>
<dbReference type="Gene3D" id="3.10.110.10">
    <property type="entry name" value="Ubiquitin Conjugating Enzyme"/>
    <property type="match status" value="1"/>
</dbReference>
<dbReference type="InterPro" id="IPR050113">
    <property type="entry name" value="Ub_conjugating_enzyme"/>
</dbReference>
<evidence type="ECO:0000256" key="2">
    <source>
        <dbReference type="SAM" id="MobiDB-lite"/>
    </source>
</evidence>
<dbReference type="AlphaFoldDB" id="A0A7D9E1I8"/>
<name>A0A7D9E1I8_PARCT</name>
<dbReference type="GO" id="GO:0005524">
    <property type="term" value="F:ATP binding"/>
    <property type="evidence" value="ECO:0007669"/>
    <property type="project" value="UniProtKB-UniRule"/>
</dbReference>
<evidence type="ECO:0000313" key="4">
    <source>
        <dbReference type="Proteomes" id="UP001152795"/>
    </source>
</evidence>
<dbReference type="PROSITE" id="PS50127">
    <property type="entry name" value="UBC_2"/>
    <property type="match status" value="1"/>
</dbReference>
<dbReference type="CDD" id="cd23806">
    <property type="entry name" value="UBCc_UBE2U"/>
    <property type="match status" value="1"/>
</dbReference>
<comment type="similarity">
    <text evidence="1">Belongs to the ubiquitin-conjugating enzyme family.</text>
</comment>
<dbReference type="Proteomes" id="UP001152795">
    <property type="component" value="Unassembled WGS sequence"/>
</dbReference>
<reference evidence="3" key="1">
    <citation type="submission" date="2020-04" db="EMBL/GenBank/DDBJ databases">
        <authorList>
            <person name="Alioto T."/>
            <person name="Alioto T."/>
            <person name="Gomez Garrido J."/>
        </authorList>
    </citation>
    <scope>NUCLEOTIDE SEQUENCE</scope>
    <source>
        <strain evidence="3">A484AB</strain>
    </source>
</reference>
<protein>
    <submittedName>
        <fullName evidence="3">Ubiquitin-conjugating enzyme E2 U-like</fullName>
    </submittedName>
</protein>
<keyword evidence="1" id="KW-0547">Nucleotide-binding</keyword>
<dbReference type="InterPro" id="IPR023313">
    <property type="entry name" value="UBQ-conjugating_AS"/>
</dbReference>
<feature type="compositionally biased region" description="Low complexity" evidence="2">
    <location>
        <begin position="290"/>
        <end position="302"/>
    </location>
</feature>
<sequence length="331" mass="37567">MRSRAHMLLEKEYMKLQKEAIWGIFAQPLNDDDFFLWEAKINGLKDTLWEGGIFKLYLKFSESHNMSPPVVFFTTIPYHPNVHSSTGKPCVDFLDNVEDWKECYSVAYILLSIQALLANPVLENAINKEAASECRDNIGVYRETVMNCVLTSKRLDANLPPSSIQEHTSPIVEFSGEEGQKPHKNLLHASKVSFENYLTLWKGIATSNSSTSSLNALGEYLKTDHQLQKAHFELSPADVEQEVRIQLAEHRKLMYGTFDGKDEKYADSVGSPRSSPTRVHTLRHVYVAKPSTAETSTPESTAQNDDLDDLDREAVDLVNWSRNLSTEQTYY</sequence>
<dbReference type="PANTHER" id="PTHR24067">
    <property type="entry name" value="UBIQUITIN-CONJUGATING ENZYME E2"/>
    <property type="match status" value="1"/>
</dbReference>
<dbReference type="SMART" id="SM00212">
    <property type="entry name" value="UBCc"/>
    <property type="match status" value="1"/>
</dbReference>
<accession>A0A7D9E1I8</accession>
<feature type="region of interest" description="Disordered" evidence="2">
    <location>
        <begin position="289"/>
        <end position="309"/>
    </location>
</feature>
<dbReference type="InterPro" id="IPR000608">
    <property type="entry name" value="UBC"/>
</dbReference>